<dbReference type="Gene3D" id="3.40.50.300">
    <property type="entry name" value="P-loop containing nucleotide triphosphate hydrolases"/>
    <property type="match status" value="1"/>
</dbReference>
<gene>
    <name evidence="1" type="ORF">RHGRI_010568</name>
</gene>
<dbReference type="InterPro" id="IPR027417">
    <property type="entry name" value="P-loop_NTPase"/>
</dbReference>
<dbReference type="GO" id="GO:0005524">
    <property type="term" value="F:ATP binding"/>
    <property type="evidence" value="ECO:0007669"/>
    <property type="project" value="TreeGrafter"/>
</dbReference>
<proteinExistence type="predicted"/>
<name>A0AAV6KJ06_9ERIC</name>
<dbReference type="PANTHER" id="PTHR48102">
    <property type="entry name" value="ATP-DEPENDENT CLP PROTEASE ATP-BINDING SUBUNIT CLPX-LIKE, MITOCHONDRIAL-RELATED"/>
    <property type="match status" value="1"/>
</dbReference>
<dbReference type="PANTHER" id="PTHR48102:SF6">
    <property type="entry name" value="CLP PROTEASE REGULATORY SUBUNIT CLPX1, MITOCHONDRIAL"/>
    <property type="match status" value="1"/>
</dbReference>
<dbReference type="InterPro" id="IPR050052">
    <property type="entry name" value="ATP-dep_Clp_protease_ClpX"/>
</dbReference>
<dbReference type="GO" id="GO:0005759">
    <property type="term" value="C:mitochondrial matrix"/>
    <property type="evidence" value="ECO:0007669"/>
    <property type="project" value="TreeGrafter"/>
</dbReference>
<dbReference type="GO" id="GO:0051603">
    <property type="term" value="P:proteolysis involved in protein catabolic process"/>
    <property type="evidence" value="ECO:0007669"/>
    <property type="project" value="TreeGrafter"/>
</dbReference>
<protein>
    <submittedName>
        <fullName evidence="1">Uncharacterized protein</fullName>
    </submittedName>
</protein>
<dbReference type="Proteomes" id="UP000823749">
    <property type="component" value="Chromosome 4"/>
</dbReference>
<keyword evidence="2" id="KW-1185">Reference proteome</keyword>
<evidence type="ECO:0000313" key="2">
    <source>
        <dbReference type="Proteomes" id="UP000823749"/>
    </source>
</evidence>
<dbReference type="GO" id="GO:0016887">
    <property type="term" value="F:ATP hydrolysis activity"/>
    <property type="evidence" value="ECO:0007669"/>
    <property type="project" value="TreeGrafter"/>
</dbReference>
<organism evidence="1 2">
    <name type="scientific">Rhododendron griersonianum</name>
    <dbReference type="NCBI Taxonomy" id="479676"/>
    <lineage>
        <taxon>Eukaryota</taxon>
        <taxon>Viridiplantae</taxon>
        <taxon>Streptophyta</taxon>
        <taxon>Embryophyta</taxon>
        <taxon>Tracheophyta</taxon>
        <taxon>Spermatophyta</taxon>
        <taxon>Magnoliopsida</taxon>
        <taxon>eudicotyledons</taxon>
        <taxon>Gunneridae</taxon>
        <taxon>Pentapetalae</taxon>
        <taxon>asterids</taxon>
        <taxon>Ericales</taxon>
        <taxon>Ericaceae</taxon>
        <taxon>Ericoideae</taxon>
        <taxon>Rhodoreae</taxon>
        <taxon>Rhododendron</taxon>
    </lineage>
</organism>
<sequence>MEAGYVGEDVESILYKLLMVADYNVEATQQGIVSGRGSQTRRKELESILEATIFRSTLMVISSYAEVLILTWRKPSQKINSHKKNSYIFSSWEDVLRGFGQRHHYDMFAEISESHWELEEVPPKKLCFSTEHMSNLSAWQPQSLMCIVASIILAKQMLSDVIGESYQAFIVVLEFRSTLKVISSIFICRGAFIELEKTISERTVKTLFGVVWLRGGSKCFGHGCLSSRMLFSAFCGRYI</sequence>
<dbReference type="EMBL" id="JACTNZ010000004">
    <property type="protein sequence ID" value="KAG5552531.1"/>
    <property type="molecule type" value="Genomic_DNA"/>
</dbReference>
<comment type="caution">
    <text evidence="1">The sequence shown here is derived from an EMBL/GenBank/DDBJ whole genome shotgun (WGS) entry which is preliminary data.</text>
</comment>
<accession>A0AAV6KJ06</accession>
<dbReference type="AlphaFoldDB" id="A0AAV6KJ06"/>
<evidence type="ECO:0000313" key="1">
    <source>
        <dbReference type="EMBL" id="KAG5552531.1"/>
    </source>
</evidence>
<reference evidence="1" key="1">
    <citation type="submission" date="2020-08" db="EMBL/GenBank/DDBJ databases">
        <title>Plant Genome Project.</title>
        <authorList>
            <person name="Zhang R.-G."/>
        </authorList>
    </citation>
    <scope>NUCLEOTIDE SEQUENCE</scope>
    <source>
        <strain evidence="1">WSP0</strain>
        <tissue evidence="1">Leaf</tissue>
    </source>
</reference>